<dbReference type="SMART" id="SM00228">
    <property type="entry name" value="PDZ"/>
    <property type="match status" value="2"/>
</dbReference>
<evidence type="ECO:0000256" key="1">
    <source>
        <dbReference type="ARBA" id="ARBA00001947"/>
    </source>
</evidence>
<dbReference type="Pfam" id="PF13180">
    <property type="entry name" value="PDZ_2"/>
    <property type="match status" value="2"/>
</dbReference>
<dbReference type="GO" id="GO:0006508">
    <property type="term" value="P:proteolysis"/>
    <property type="evidence" value="ECO:0007669"/>
    <property type="project" value="InterPro"/>
</dbReference>
<dbReference type="InterPro" id="IPR036034">
    <property type="entry name" value="PDZ_sf"/>
</dbReference>
<evidence type="ECO:0000313" key="5">
    <source>
        <dbReference type="Proteomes" id="UP000324611"/>
    </source>
</evidence>
<feature type="chain" id="PRO_5022850570" evidence="2">
    <location>
        <begin position="27"/>
        <end position="348"/>
    </location>
</feature>
<gene>
    <name evidence="4" type="ORF">F0L74_01460</name>
</gene>
<keyword evidence="5" id="KW-1185">Reference proteome</keyword>
<dbReference type="Gene3D" id="2.30.42.10">
    <property type="match status" value="2"/>
</dbReference>
<dbReference type="GO" id="GO:0004222">
    <property type="term" value="F:metalloendopeptidase activity"/>
    <property type="evidence" value="ECO:0007669"/>
    <property type="project" value="InterPro"/>
</dbReference>
<reference evidence="4 5" key="1">
    <citation type="submission" date="2019-09" db="EMBL/GenBank/DDBJ databases">
        <title>Chitinophaga ginsengihumi sp. nov., isolated from soil of ginseng rhizosphere.</title>
        <authorList>
            <person name="Lee J."/>
        </authorList>
    </citation>
    <scope>NUCLEOTIDE SEQUENCE [LARGE SCALE GENOMIC DNA]</scope>
    <source>
        <strain evidence="4 5">BN140078</strain>
    </source>
</reference>
<accession>A0A5B2W332</accession>
<dbReference type="RefSeq" id="WP_149836066.1">
    <property type="nucleotide sequence ID" value="NZ_VUOC01000001.1"/>
</dbReference>
<dbReference type="PANTHER" id="PTHR42837">
    <property type="entry name" value="REGULATOR OF SIGMA-E PROTEASE RSEP"/>
    <property type="match status" value="1"/>
</dbReference>
<comment type="caution">
    <text evidence="4">The sequence shown here is derived from an EMBL/GenBank/DDBJ whole genome shotgun (WGS) entry which is preliminary data.</text>
</comment>
<dbReference type="EMBL" id="VUOC01000001">
    <property type="protein sequence ID" value="KAA2244669.1"/>
    <property type="molecule type" value="Genomic_DNA"/>
</dbReference>
<dbReference type="PROSITE" id="PS50106">
    <property type="entry name" value="PDZ"/>
    <property type="match status" value="2"/>
</dbReference>
<feature type="domain" description="PDZ" evidence="3">
    <location>
        <begin position="251"/>
        <end position="305"/>
    </location>
</feature>
<comment type="cofactor">
    <cofactor evidence="1">
        <name>Zn(2+)</name>
        <dbReference type="ChEBI" id="CHEBI:29105"/>
    </cofactor>
</comment>
<evidence type="ECO:0000259" key="3">
    <source>
        <dbReference type="PROSITE" id="PS50106"/>
    </source>
</evidence>
<evidence type="ECO:0000256" key="2">
    <source>
        <dbReference type="SAM" id="SignalP"/>
    </source>
</evidence>
<sequence>MGKLLQTLTLAGLTCYALLTAPIAKAQDADAPGKKSDKLGEYDEIIIKRKTNQDGKVTVEIKDGEVWVDGKKLEEYKDGDLTVYRRKIRPMDGNALSFNGPRGGMSFFNNDDDDNDGGMVIGGSKALLGVLSEKKEAAGVTIKQVSKDSPADKAGLKAGDVITAVDADKIAEPQDLFEKIGEHDPGDKVTITYLRDGKEHKATATLDERKDAGTFNFSPAPRGNGNDNFFRFAPPRGRQPYGGGNGFGWFNEGDNRDTRLGLSVQDTEDGKGARVLDVNEGSAAAKAGFKQDDIITSIGGEEVNSARDVVNSYRDNKDKGSITAKVKRNNKEQTLTITVPKKLNKADL</sequence>
<feature type="signal peptide" evidence="2">
    <location>
        <begin position="1"/>
        <end position="26"/>
    </location>
</feature>
<dbReference type="InterPro" id="IPR001478">
    <property type="entry name" value="PDZ"/>
</dbReference>
<organism evidence="4 5">
    <name type="scientific">Chitinophaga agrisoli</name>
    <dbReference type="NCBI Taxonomy" id="2607653"/>
    <lineage>
        <taxon>Bacteria</taxon>
        <taxon>Pseudomonadati</taxon>
        <taxon>Bacteroidota</taxon>
        <taxon>Chitinophagia</taxon>
        <taxon>Chitinophagales</taxon>
        <taxon>Chitinophagaceae</taxon>
        <taxon>Chitinophaga</taxon>
    </lineage>
</organism>
<dbReference type="AlphaFoldDB" id="A0A5B2W332"/>
<protein>
    <submittedName>
        <fullName evidence="4">PDZ domain-containing protein</fullName>
    </submittedName>
</protein>
<dbReference type="Proteomes" id="UP000324611">
    <property type="component" value="Unassembled WGS sequence"/>
</dbReference>
<dbReference type="SUPFAM" id="SSF50156">
    <property type="entry name" value="PDZ domain-like"/>
    <property type="match status" value="2"/>
</dbReference>
<proteinExistence type="predicted"/>
<keyword evidence="2" id="KW-0732">Signal</keyword>
<dbReference type="InterPro" id="IPR004387">
    <property type="entry name" value="Pept_M50_Zn"/>
</dbReference>
<feature type="domain" description="PDZ" evidence="3">
    <location>
        <begin position="123"/>
        <end position="170"/>
    </location>
</feature>
<evidence type="ECO:0000313" key="4">
    <source>
        <dbReference type="EMBL" id="KAA2244669.1"/>
    </source>
</evidence>
<name>A0A5B2W332_9BACT</name>
<dbReference type="GO" id="GO:0016020">
    <property type="term" value="C:membrane"/>
    <property type="evidence" value="ECO:0007669"/>
    <property type="project" value="InterPro"/>
</dbReference>
<dbReference type="PANTHER" id="PTHR42837:SF2">
    <property type="entry name" value="MEMBRANE METALLOPROTEASE ARASP2, CHLOROPLASTIC-RELATED"/>
    <property type="match status" value="1"/>
</dbReference>
<reference evidence="4 5" key="2">
    <citation type="submission" date="2019-09" db="EMBL/GenBank/DDBJ databases">
        <authorList>
            <person name="Jin C."/>
        </authorList>
    </citation>
    <scope>NUCLEOTIDE SEQUENCE [LARGE SCALE GENOMIC DNA]</scope>
    <source>
        <strain evidence="4 5">BN140078</strain>
    </source>
</reference>